<feature type="domain" description="Large ribosomal subunit protein uL2 C-terminal" evidence="9">
    <location>
        <begin position="124"/>
        <end position="253"/>
    </location>
</feature>
<keyword evidence="4 7" id="KW-0689">Ribosomal protein</keyword>
<dbReference type="Pfam" id="PF03947">
    <property type="entry name" value="Ribosomal_L2_C"/>
    <property type="match status" value="1"/>
</dbReference>
<reference evidence="12" key="1">
    <citation type="submission" date="2017-05" db="EMBL/GenBank/DDBJ databases">
        <authorList>
            <person name="Kirkegaard R."/>
            <person name="Mcilroy J S."/>
        </authorList>
    </citation>
    <scope>NUCLEOTIDE SEQUENCE [LARGE SCALE GENOMIC DNA]</scope>
</reference>
<dbReference type="Gene3D" id="2.30.30.30">
    <property type="match status" value="1"/>
</dbReference>
<dbReference type="PIRSF" id="PIRSF002158">
    <property type="entry name" value="Ribosomal_L2"/>
    <property type="match status" value="1"/>
</dbReference>
<dbReference type="Gene3D" id="4.10.950.10">
    <property type="entry name" value="Ribosomal protein L2, domain 3"/>
    <property type="match status" value="1"/>
</dbReference>
<name>A0A1Y6K6D2_9CHLR</name>
<dbReference type="KEGG" id="abat:CFX1CAM_0524"/>
<feature type="compositionally biased region" description="Basic residues" evidence="8">
    <location>
        <begin position="257"/>
        <end position="281"/>
    </location>
</feature>
<dbReference type="GO" id="GO:0002181">
    <property type="term" value="P:cytoplasmic translation"/>
    <property type="evidence" value="ECO:0007669"/>
    <property type="project" value="TreeGrafter"/>
</dbReference>
<evidence type="ECO:0000256" key="3">
    <source>
        <dbReference type="ARBA" id="ARBA00022884"/>
    </source>
</evidence>
<keyword evidence="3 7" id="KW-0694">RNA-binding</keyword>
<keyword evidence="5 7" id="KW-0687">Ribonucleoprotein</keyword>
<dbReference type="FunFam" id="2.30.30.30:FF:000001">
    <property type="entry name" value="50S ribosomal protein L2"/>
    <property type="match status" value="1"/>
</dbReference>
<dbReference type="PANTHER" id="PTHR13691:SF5">
    <property type="entry name" value="LARGE RIBOSOMAL SUBUNIT PROTEIN UL2M"/>
    <property type="match status" value="1"/>
</dbReference>
<dbReference type="InterPro" id="IPR014726">
    <property type="entry name" value="Ribosomal_uL2_dom3"/>
</dbReference>
<sequence length="281" mass="31129">MAVKIYKPTSPGTRHKTGYTFEEITKTKPERSLIVPLKKHSGRNMYGRVTVRHRGGGHKRFIRLVDFKRDKLDIPAKVAAIEYDPNRSARLALLHYVDGEKRYIIAPVGLKVGDTIVSSEVTDIRPGNSMPLSSIPTGTTIHNIELQPGKGGQMVRSAGASAQLLAKEGRYAQVRLPSGEVRLVLQNCRATIGQVGNIEHGNIKLGKAGRRRLMGWRPAVRGSAMSPRDHPHGGGEGRSPIGMPGPKTPWGQPTLGKKTRKNKRTNKYIVRHRSKAKRRRK</sequence>
<evidence type="ECO:0000313" key="12">
    <source>
        <dbReference type="Proteomes" id="UP000195514"/>
    </source>
</evidence>
<dbReference type="NCBIfam" id="TIGR01171">
    <property type="entry name" value="rplB_bact"/>
    <property type="match status" value="1"/>
</dbReference>
<proteinExistence type="inferred from homology"/>
<dbReference type="AlphaFoldDB" id="A0A1Y6K6D2"/>
<dbReference type="InterPro" id="IPR022669">
    <property type="entry name" value="Ribosomal_uL2_C"/>
</dbReference>
<dbReference type="OrthoDB" id="9778722at2"/>
<dbReference type="InterPro" id="IPR014722">
    <property type="entry name" value="Rib_uL2_dom2"/>
</dbReference>
<dbReference type="Pfam" id="PF00181">
    <property type="entry name" value="Ribosomal_L2_N"/>
    <property type="match status" value="1"/>
</dbReference>
<accession>A0A1Y6K6D2</accession>
<evidence type="ECO:0000256" key="4">
    <source>
        <dbReference type="ARBA" id="ARBA00022980"/>
    </source>
</evidence>
<keyword evidence="2 7" id="KW-0699">rRNA-binding</keyword>
<comment type="function">
    <text evidence="7">One of the primary rRNA binding proteins. Required for association of the 30S and 50S subunits to form the 70S ribosome, for tRNA binding and peptide bond formation. It has been suggested to have peptidyltransferase activity; this is somewhat controversial. Makes several contacts with the 16S rRNA in the 70S ribosome.</text>
</comment>
<dbReference type="InterPro" id="IPR008991">
    <property type="entry name" value="Translation_prot_SH3-like_sf"/>
</dbReference>
<comment type="similarity">
    <text evidence="1 7">Belongs to the universal ribosomal protein uL2 family.</text>
</comment>
<evidence type="ECO:0000259" key="10">
    <source>
        <dbReference type="SMART" id="SM01383"/>
    </source>
</evidence>
<dbReference type="InterPro" id="IPR002171">
    <property type="entry name" value="Ribosomal_uL2"/>
</dbReference>
<feature type="region of interest" description="Disordered" evidence="8">
    <location>
        <begin position="221"/>
        <end position="281"/>
    </location>
</feature>
<evidence type="ECO:0000256" key="2">
    <source>
        <dbReference type="ARBA" id="ARBA00022730"/>
    </source>
</evidence>
<dbReference type="SUPFAM" id="SSF50249">
    <property type="entry name" value="Nucleic acid-binding proteins"/>
    <property type="match status" value="1"/>
</dbReference>
<dbReference type="InterPro" id="IPR022666">
    <property type="entry name" value="Ribosomal_uL2_RNA-bd_dom"/>
</dbReference>
<dbReference type="GO" id="GO:0016740">
    <property type="term" value="F:transferase activity"/>
    <property type="evidence" value="ECO:0007669"/>
    <property type="project" value="InterPro"/>
</dbReference>
<dbReference type="PANTHER" id="PTHR13691">
    <property type="entry name" value="RIBOSOMAL PROTEIN L2"/>
    <property type="match status" value="1"/>
</dbReference>
<dbReference type="SUPFAM" id="SSF50104">
    <property type="entry name" value="Translation proteins SH3-like domain"/>
    <property type="match status" value="1"/>
</dbReference>
<dbReference type="InterPro" id="IPR005880">
    <property type="entry name" value="Ribosomal_uL2_bac/org-type"/>
</dbReference>
<evidence type="ECO:0000256" key="7">
    <source>
        <dbReference type="HAMAP-Rule" id="MF_01320"/>
    </source>
</evidence>
<dbReference type="GO" id="GO:0015934">
    <property type="term" value="C:large ribosomal subunit"/>
    <property type="evidence" value="ECO:0007669"/>
    <property type="project" value="InterPro"/>
</dbReference>
<comment type="subunit">
    <text evidence="7">Part of the 50S ribosomal subunit. Forms a bridge to the 30S subunit in the 70S ribosome.</text>
</comment>
<evidence type="ECO:0000256" key="6">
    <source>
        <dbReference type="ARBA" id="ARBA00035242"/>
    </source>
</evidence>
<dbReference type="RefSeq" id="WP_087861516.1">
    <property type="nucleotide sequence ID" value="NZ_LT859958.1"/>
</dbReference>
<dbReference type="SMART" id="SM01382">
    <property type="entry name" value="Ribosomal_L2_C"/>
    <property type="match status" value="1"/>
</dbReference>
<dbReference type="Proteomes" id="UP000195514">
    <property type="component" value="Chromosome I"/>
</dbReference>
<evidence type="ECO:0000256" key="8">
    <source>
        <dbReference type="SAM" id="MobiDB-lite"/>
    </source>
</evidence>
<dbReference type="FunFam" id="4.10.950.10:FF:000001">
    <property type="entry name" value="50S ribosomal protein L2"/>
    <property type="match status" value="1"/>
</dbReference>
<dbReference type="EMBL" id="LT859958">
    <property type="protein sequence ID" value="SMX53590.1"/>
    <property type="molecule type" value="Genomic_DNA"/>
</dbReference>
<dbReference type="HAMAP" id="MF_01320_B">
    <property type="entry name" value="Ribosomal_uL2_B"/>
    <property type="match status" value="1"/>
</dbReference>
<evidence type="ECO:0000256" key="1">
    <source>
        <dbReference type="ARBA" id="ARBA00005636"/>
    </source>
</evidence>
<dbReference type="GO" id="GO:0019843">
    <property type="term" value="F:rRNA binding"/>
    <property type="evidence" value="ECO:0007669"/>
    <property type="project" value="UniProtKB-UniRule"/>
</dbReference>
<protein>
    <recommendedName>
        <fullName evidence="6 7">Large ribosomal subunit protein uL2</fullName>
    </recommendedName>
</protein>
<evidence type="ECO:0000313" key="11">
    <source>
        <dbReference type="EMBL" id="SMX53590.1"/>
    </source>
</evidence>
<evidence type="ECO:0000259" key="9">
    <source>
        <dbReference type="SMART" id="SM01382"/>
    </source>
</evidence>
<gene>
    <name evidence="7 11" type="primary">rplB</name>
    <name evidence="11" type="ORF">CFX1CAM_0524</name>
</gene>
<dbReference type="FunFam" id="2.40.50.140:FF:000003">
    <property type="entry name" value="50S ribosomal protein L2"/>
    <property type="match status" value="1"/>
</dbReference>
<evidence type="ECO:0000256" key="5">
    <source>
        <dbReference type="ARBA" id="ARBA00023274"/>
    </source>
</evidence>
<organism evidence="11 12">
    <name type="scientific">Candidatus Brevifilum fermentans</name>
    <dbReference type="NCBI Taxonomy" id="1986204"/>
    <lineage>
        <taxon>Bacteria</taxon>
        <taxon>Bacillati</taxon>
        <taxon>Chloroflexota</taxon>
        <taxon>Anaerolineae</taxon>
        <taxon>Anaerolineales</taxon>
        <taxon>Anaerolineaceae</taxon>
        <taxon>Candidatus Brevifilum</taxon>
    </lineage>
</organism>
<dbReference type="SMART" id="SM01383">
    <property type="entry name" value="Ribosomal_L2"/>
    <property type="match status" value="1"/>
</dbReference>
<dbReference type="Gene3D" id="2.40.50.140">
    <property type="entry name" value="Nucleic acid-binding proteins"/>
    <property type="match status" value="1"/>
</dbReference>
<dbReference type="InterPro" id="IPR012340">
    <property type="entry name" value="NA-bd_OB-fold"/>
</dbReference>
<keyword evidence="12" id="KW-1185">Reference proteome</keyword>
<feature type="domain" description="Large ribosomal subunit protein uL2 RNA-binding" evidence="10">
    <location>
        <begin position="42"/>
        <end position="118"/>
    </location>
</feature>
<dbReference type="GO" id="GO:0003735">
    <property type="term" value="F:structural constituent of ribosome"/>
    <property type="evidence" value="ECO:0007669"/>
    <property type="project" value="InterPro"/>
</dbReference>